<feature type="transmembrane region" description="Helical" evidence="1">
    <location>
        <begin position="136"/>
        <end position="167"/>
    </location>
</feature>
<dbReference type="AlphaFoldDB" id="A0AAF0IBJ9"/>
<dbReference type="Proteomes" id="UP000186851">
    <property type="component" value="Chromosome"/>
</dbReference>
<feature type="transmembrane region" description="Helical" evidence="1">
    <location>
        <begin position="76"/>
        <end position="102"/>
    </location>
</feature>
<feature type="transmembrane region" description="Helical" evidence="1">
    <location>
        <begin position="21"/>
        <end position="46"/>
    </location>
</feature>
<keyword evidence="1" id="KW-0472">Membrane</keyword>
<gene>
    <name evidence="2" type="ORF">OdinLCB4_000590</name>
</gene>
<feature type="transmembrane region" description="Helical" evidence="1">
    <location>
        <begin position="233"/>
        <end position="256"/>
    </location>
</feature>
<sequence length="265" mass="29767">MRLEISLIVARKEFKEIVLRSKLIMSMVFFLPIVFGVIMPCILAWFSLPMIFEPMTGFSTPPLTDNWFLIPPGGRFYIFFINLYTGFLNLIQPLMIPVYIAADSFAGEKERKTLEPVLAAPITDFELLFGKALTSLIPALTVSFFSIMLSVIAVNVIGFPVFGFIIYPVAPIILLYIIGIPLMSLLTVFVMVLISSKVNRVREASQVGGVVITPLLILFFTQIFGVIELSMLTVTIYILVLIFAVISLLFASLKVFNRHRLIEMI</sequence>
<name>A0AAF0IBJ9_ODILC</name>
<feature type="transmembrane region" description="Helical" evidence="1">
    <location>
        <begin position="207"/>
        <end position="227"/>
    </location>
</feature>
<feature type="transmembrane region" description="Helical" evidence="1">
    <location>
        <begin position="173"/>
        <end position="195"/>
    </location>
</feature>
<proteinExistence type="predicted"/>
<organism evidence="2 3">
    <name type="scientific">Odinarchaeota yellowstonii (strain LCB_4)</name>
    <dbReference type="NCBI Taxonomy" id="1841599"/>
    <lineage>
        <taxon>Archaea</taxon>
        <taxon>Promethearchaeati</taxon>
        <taxon>Candidatus Odinarchaeota</taxon>
        <taxon>Candidatus Odinarchaeia</taxon>
        <taxon>Candidatus Odinarchaeales</taxon>
        <taxon>Candidatus Odinarchaeaceae</taxon>
        <taxon>Candidatus Odinarchaeum</taxon>
    </lineage>
</organism>
<evidence type="ECO:0000256" key="1">
    <source>
        <dbReference type="SAM" id="Phobius"/>
    </source>
</evidence>
<dbReference type="KEGG" id="oyw:OdinLCB4_000590"/>
<accession>A0AAF0IBJ9</accession>
<reference evidence="2" key="1">
    <citation type="journal article" date="2017" name="Nature">
        <title>Asgard archaea illuminate the origin of eukaryotic cellular complexity.</title>
        <authorList>
            <person name="Zaremba-Niedzwiedzka K."/>
            <person name="Caceres E.F."/>
            <person name="Saw J.H."/>
            <person name="Backstrom D."/>
            <person name="Juzokaite L."/>
            <person name="Vancaester E."/>
            <person name="Seitz K.W."/>
            <person name="Anantharaman K."/>
            <person name="Starnawski P."/>
            <person name="Kjeldsen K.U."/>
            <person name="Scott M.B."/>
            <person name="Nunoura T."/>
            <person name="Banfield J.F."/>
            <person name="Schramm A."/>
            <person name="Baker B.J."/>
            <person name="Spang A."/>
            <person name="Ettema T.J.G."/>
        </authorList>
    </citation>
    <scope>NUCLEOTIDE SEQUENCE</scope>
    <source>
        <strain evidence="2">LCB_4</strain>
    </source>
</reference>
<evidence type="ECO:0000313" key="3">
    <source>
        <dbReference type="Proteomes" id="UP000186851"/>
    </source>
</evidence>
<reference evidence="2" key="2">
    <citation type="journal article" date="2022" name="Nat. Microbiol.">
        <title>A closed Candidatus Odinarchaeum chromosome exposes Asgard archaeal viruses.</title>
        <authorList>
            <person name="Tamarit D."/>
            <person name="Caceres E.F."/>
            <person name="Krupovic M."/>
            <person name="Nijland R."/>
            <person name="Eme L."/>
            <person name="Robinson N.P."/>
            <person name="Ettema T.J.G."/>
        </authorList>
    </citation>
    <scope>NUCLEOTIDE SEQUENCE</scope>
    <source>
        <strain evidence="2">LCB_4</strain>
    </source>
</reference>
<keyword evidence="1" id="KW-1133">Transmembrane helix</keyword>
<dbReference type="EMBL" id="CP091871">
    <property type="protein sequence ID" value="WEU40464.1"/>
    <property type="molecule type" value="Genomic_DNA"/>
</dbReference>
<keyword evidence="1" id="KW-0812">Transmembrane</keyword>
<protein>
    <submittedName>
        <fullName evidence="2">Uncharacterized protein</fullName>
    </submittedName>
</protein>
<evidence type="ECO:0000313" key="2">
    <source>
        <dbReference type="EMBL" id="WEU40464.1"/>
    </source>
</evidence>